<comment type="caution">
    <text evidence="3">The sequence shown here is derived from an EMBL/GenBank/DDBJ whole genome shotgun (WGS) entry which is preliminary data.</text>
</comment>
<sequence length="159" mass="15996">MFHSVHRPQALATPRAALLMAVAVAVPLLFTSADANARTRRVVEHGADGSTTARTGAAVVGPHGTAAVRQGQSTRNADGTASHRSAIAAQGDRGTLQSSGTATRSADGSVTQNRTTTATSAATGNSVQTSSSYNADTGRTRSASCFDASGALMACPARP</sequence>
<dbReference type="EMBL" id="JAPCKI010000001">
    <property type="protein sequence ID" value="MDD2176359.1"/>
    <property type="molecule type" value="Genomic_DNA"/>
</dbReference>
<feature type="signal peptide" evidence="2">
    <location>
        <begin position="1"/>
        <end position="37"/>
    </location>
</feature>
<gene>
    <name evidence="3" type="ORF">OIN59_02875</name>
</gene>
<evidence type="ECO:0000313" key="4">
    <source>
        <dbReference type="Proteomes" id="UP001148932"/>
    </source>
</evidence>
<keyword evidence="4" id="KW-1185">Reference proteome</keyword>
<reference evidence="3" key="1">
    <citation type="submission" date="2022-10" db="EMBL/GenBank/DDBJ databases">
        <title>Description of microaerobic benzene degrading bacteria.</title>
        <authorList>
            <person name="Bedics A."/>
            <person name="Tancsics A."/>
            <person name="Banerjee S."/>
        </authorList>
    </citation>
    <scope>NUCLEOTIDE SEQUENCE</scope>
    <source>
        <strain evidence="3">D2M1</strain>
    </source>
</reference>
<feature type="compositionally biased region" description="Polar residues" evidence="1">
    <location>
        <begin position="95"/>
        <end position="114"/>
    </location>
</feature>
<evidence type="ECO:0000256" key="1">
    <source>
        <dbReference type="SAM" id="MobiDB-lite"/>
    </source>
</evidence>
<feature type="compositionally biased region" description="Polar residues" evidence="1">
    <location>
        <begin position="124"/>
        <end position="140"/>
    </location>
</feature>
<name>A0ABT5RRN7_9BURK</name>
<evidence type="ECO:0000313" key="3">
    <source>
        <dbReference type="EMBL" id="MDD2176359.1"/>
    </source>
</evidence>
<feature type="region of interest" description="Disordered" evidence="1">
    <location>
        <begin position="62"/>
        <end position="140"/>
    </location>
</feature>
<evidence type="ECO:0008006" key="5">
    <source>
        <dbReference type="Google" id="ProtNLM"/>
    </source>
</evidence>
<evidence type="ECO:0000256" key="2">
    <source>
        <dbReference type="SAM" id="SignalP"/>
    </source>
</evidence>
<organism evidence="3 4">
    <name type="scientific">Acidovorax benzenivorans</name>
    <dbReference type="NCBI Taxonomy" id="2987520"/>
    <lineage>
        <taxon>Bacteria</taxon>
        <taxon>Pseudomonadati</taxon>
        <taxon>Pseudomonadota</taxon>
        <taxon>Betaproteobacteria</taxon>
        <taxon>Burkholderiales</taxon>
        <taxon>Comamonadaceae</taxon>
        <taxon>Acidovorax</taxon>
    </lineage>
</organism>
<protein>
    <recommendedName>
        <fullName evidence="5">YD repeat-containing protein</fullName>
    </recommendedName>
</protein>
<dbReference type="Proteomes" id="UP001148932">
    <property type="component" value="Unassembled WGS sequence"/>
</dbReference>
<feature type="compositionally biased region" description="Polar residues" evidence="1">
    <location>
        <begin position="70"/>
        <end position="83"/>
    </location>
</feature>
<keyword evidence="2" id="KW-0732">Signal</keyword>
<dbReference type="RefSeq" id="WP_274106949.1">
    <property type="nucleotide sequence ID" value="NZ_JAPCKI010000001.1"/>
</dbReference>
<proteinExistence type="predicted"/>
<feature type="chain" id="PRO_5046822601" description="YD repeat-containing protein" evidence="2">
    <location>
        <begin position="38"/>
        <end position="159"/>
    </location>
</feature>
<accession>A0ABT5RRN7</accession>